<dbReference type="EMBL" id="CP001359">
    <property type="protein sequence ID" value="ACL63393.1"/>
    <property type="molecule type" value="Genomic_DNA"/>
</dbReference>
<organism evidence="1 2">
    <name type="scientific">Anaeromyxobacter dehalogenans (strain ATCC BAA-258 / DSM 21875 / 2CP-1)</name>
    <dbReference type="NCBI Taxonomy" id="455488"/>
    <lineage>
        <taxon>Bacteria</taxon>
        <taxon>Pseudomonadati</taxon>
        <taxon>Myxococcota</taxon>
        <taxon>Myxococcia</taxon>
        <taxon>Myxococcales</taxon>
        <taxon>Cystobacterineae</taxon>
        <taxon>Anaeromyxobacteraceae</taxon>
        <taxon>Anaeromyxobacter</taxon>
    </lineage>
</organism>
<dbReference type="KEGG" id="acp:A2cp1_0032"/>
<dbReference type="HOGENOM" id="CLU_999809_0_0_7"/>
<accession>B8J7Q1</accession>
<sequence length="278" mass="30320">MAGGGEHAGQQLLARGWRQGALLPARAPVRSTEFAPGVPPQPRDRVRDAGDGVLVVASQTCDLARNPASDPEVECLRAFWTSKERIIRPAASNSGRHFLLRERVDPDGKKEGLIADATARVLVTKESLLQFAPDQGCANAQTERRFREWLGRRFSRIAIPTAHVEAIQRPIVEALKLEDGDESILPLLRGVKEVLFAVGNDAVPFQVHLLFLAEEGLTDDEALSAADSERLGAWFGEALAAAGEAELHDWELVDTGSLSLRDYLAFTPLPLDEYSLEG</sequence>
<protein>
    <submittedName>
        <fullName evidence="1">Uncharacterized protein</fullName>
    </submittedName>
</protein>
<proteinExistence type="predicted"/>
<gene>
    <name evidence="1" type="ordered locus">A2cp1_0032</name>
</gene>
<evidence type="ECO:0000313" key="1">
    <source>
        <dbReference type="EMBL" id="ACL63393.1"/>
    </source>
</evidence>
<dbReference type="AlphaFoldDB" id="B8J7Q1"/>
<keyword evidence="2" id="KW-1185">Reference proteome</keyword>
<reference evidence="1" key="1">
    <citation type="submission" date="2009-01" db="EMBL/GenBank/DDBJ databases">
        <title>Complete sequence of Anaeromyxobacter dehalogenans 2CP-1.</title>
        <authorList>
            <consortium name="US DOE Joint Genome Institute"/>
            <person name="Lucas S."/>
            <person name="Copeland A."/>
            <person name="Lapidus A."/>
            <person name="Glavina del Rio T."/>
            <person name="Dalin E."/>
            <person name="Tice H."/>
            <person name="Bruce D."/>
            <person name="Goodwin L."/>
            <person name="Pitluck S."/>
            <person name="Saunders E."/>
            <person name="Brettin T."/>
            <person name="Detter J.C."/>
            <person name="Han C."/>
            <person name="Larimer F."/>
            <person name="Land M."/>
            <person name="Hauser L."/>
            <person name="Kyrpides N."/>
            <person name="Ovchinnikova G."/>
            <person name="Beliaev A.S."/>
            <person name="Richardson P."/>
        </authorList>
    </citation>
    <scope>NUCLEOTIDE SEQUENCE</scope>
    <source>
        <strain evidence="1">2CP-1</strain>
    </source>
</reference>
<dbReference type="Proteomes" id="UP000007089">
    <property type="component" value="Chromosome"/>
</dbReference>
<evidence type="ECO:0000313" key="2">
    <source>
        <dbReference type="Proteomes" id="UP000007089"/>
    </source>
</evidence>
<name>B8J7Q1_ANAD2</name>